<feature type="region of interest" description="Disordered" evidence="1">
    <location>
        <begin position="127"/>
        <end position="170"/>
    </location>
</feature>
<dbReference type="EMBL" id="KN796114">
    <property type="protein sequence ID" value="KUI63818.1"/>
    <property type="molecule type" value="Genomic_DNA"/>
</dbReference>
<sequence>MSPRKQNGQCDSHSDTDWSAALYKPSDASGNEVAVSAPTSPASFLRNHSQLILLQRYRTDDSIANPTHSSQAHSPPVFNQKFADLTPSKTLSPDHTGPPPSEMAHERPFDERKLNKNNVAENYLDNENNLTNETNFGSGHNFSKAIDRDDEDDVSFQPTKQNGEFSWGPAIAHLRRKSPKQDPLKDVYTPNSVFFDHTKFHIASDQYFPSDEHSTEVALDDFDEDTNDEQHNFERCKAAYVDWASLSDGVKWAVLYDLTQDMGFTAATRALCLSTDEIISFRKLYRDEKANWYAFHTRMEGEIQDALNRQPNESTRPFPRADFNATPAPAFHLVTDSLGKAEVVQGRRFLKFLGLDQYANIFNKWYGSGSKFHAMPEVLDLNLDFLEQTHYRYSGFDINFQSGVKLEAQDQENDQHLPMTHPLSPGMPNSMDGVHWPPIANANCNPYAMDSARQAFKPATKDKDLHNTQSVRPPPAGYPPLPDWNGPGLGLNLMVFDPAERARAEVNELFRHSMNPNGVIINGNEDELIGTGIENAGYRWATRADLNQGPEGNLKFMFATDPNDPDDFLPYDVSEELCNAEDFPQELSEEVTDKDFLLYEYVSDPPVGYNGPCGNADDQGVNRAW</sequence>
<accession>A0A194VIL1</accession>
<reference evidence="2" key="1">
    <citation type="submission" date="2014-12" db="EMBL/GenBank/DDBJ databases">
        <title>Genome Sequence of Valsa Canker Pathogens Uncovers a Specific Adaption of Colonization on Woody Bark.</title>
        <authorList>
            <person name="Yin Z."/>
            <person name="Liu H."/>
            <person name="Gao X."/>
            <person name="Li Z."/>
            <person name="Song N."/>
            <person name="Ke X."/>
            <person name="Dai Q."/>
            <person name="Wu Y."/>
            <person name="Sun Y."/>
            <person name="Xu J.-R."/>
            <person name="Kang Z.K."/>
            <person name="Wang L."/>
            <person name="Huang L."/>
        </authorList>
    </citation>
    <scope>NUCLEOTIDE SEQUENCE [LARGE SCALE GENOMIC DNA]</scope>
    <source>
        <strain evidence="2">03-8</strain>
    </source>
</reference>
<feature type="compositionally biased region" description="Polar residues" evidence="1">
    <location>
        <begin position="1"/>
        <end position="11"/>
    </location>
</feature>
<keyword evidence="3" id="KW-1185">Reference proteome</keyword>
<dbReference type="Proteomes" id="UP000078559">
    <property type="component" value="Unassembled WGS sequence"/>
</dbReference>
<evidence type="ECO:0000256" key="1">
    <source>
        <dbReference type="SAM" id="MobiDB-lite"/>
    </source>
</evidence>
<feature type="compositionally biased region" description="Basic and acidic residues" evidence="1">
    <location>
        <begin position="103"/>
        <end position="114"/>
    </location>
</feature>
<feature type="compositionally biased region" description="Polar residues" evidence="1">
    <location>
        <begin position="63"/>
        <end position="73"/>
    </location>
</feature>
<protein>
    <submittedName>
        <fullName evidence="2">Uncharacterized protein</fullName>
    </submittedName>
</protein>
<feature type="region of interest" description="Disordered" evidence="1">
    <location>
        <begin position="63"/>
        <end position="114"/>
    </location>
</feature>
<gene>
    <name evidence="2" type="ORF">VM1G_10527</name>
</gene>
<evidence type="ECO:0000313" key="3">
    <source>
        <dbReference type="Proteomes" id="UP000078559"/>
    </source>
</evidence>
<feature type="region of interest" description="Disordered" evidence="1">
    <location>
        <begin position="1"/>
        <end position="41"/>
    </location>
</feature>
<organism evidence="2 3">
    <name type="scientific">Cytospora mali</name>
    <name type="common">Apple Valsa canker fungus</name>
    <name type="synonym">Valsa mali</name>
    <dbReference type="NCBI Taxonomy" id="578113"/>
    <lineage>
        <taxon>Eukaryota</taxon>
        <taxon>Fungi</taxon>
        <taxon>Dikarya</taxon>
        <taxon>Ascomycota</taxon>
        <taxon>Pezizomycotina</taxon>
        <taxon>Sordariomycetes</taxon>
        <taxon>Sordariomycetidae</taxon>
        <taxon>Diaporthales</taxon>
        <taxon>Cytosporaceae</taxon>
        <taxon>Cytospora</taxon>
    </lineage>
</organism>
<dbReference type="AlphaFoldDB" id="A0A194VIL1"/>
<proteinExistence type="predicted"/>
<dbReference type="OrthoDB" id="5242387at2759"/>
<name>A0A194VIL1_CYTMA</name>
<evidence type="ECO:0000313" key="2">
    <source>
        <dbReference type="EMBL" id="KUI63818.1"/>
    </source>
</evidence>